<accession>A0ABQ8G8Y4</accession>
<organism evidence="2 3">
    <name type="scientific">Macrophomina phaseolina</name>
    <dbReference type="NCBI Taxonomy" id="35725"/>
    <lineage>
        <taxon>Eukaryota</taxon>
        <taxon>Fungi</taxon>
        <taxon>Dikarya</taxon>
        <taxon>Ascomycota</taxon>
        <taxon>Pezizomycotina</taxon>
        <taxon>Dothideomycetes</taxon>
        <taxon>Dothideomycetes incertae sedis</taxon>
        <taxon>Botryosphaeriales</taxon>
        <taxon>Botryosphaeriaceae</taxon>
        <taxon>Macrophomina</taxon>
    </lineage>
</organism>
<sequence>MRFSITPLILALTSGGLLAAASETLDLRYKCDSFGGVIEWVCLPDQAAGVACAQVYHGGGSHCSDCAKLDTPGLFSCTCSGDSCP</sequence>
<evidence type="ECO:0000256" key="1">
    <source>
        <dbReference type="SAM" id="SignalP"/>
    </source>
</evidence>
<proteinExistence type="predicted"/>
<dbReference type="EMBL" id="JAGTJR010000015">
    <property type="protein sequence ID" value="KAH7048443.1"/>
    <property type="molecule type" value="Genomic_DNA"/>
</dbReference>
<feature type="chain" id="PRO_5046260765" evidence="1">
    <location>
        <begin position="20"/>
        <end position="85"/>
    </location>
</feature>
<evidence type="ECO:0000313" key="2">
    <source>
        <dbReference type="EMBL" id="KAH7048443.1"/>
    </source>
</evidence>
<gene>
    <name evidence="2" type="ORF">B0J12DRAFT_786304</name>
</gene>
<evidence type="ECO:0000313" key="3">
    <source>
        <dbReference type="Proteomes" id="UP000774617"/>
    </source>
</evidence>
<comment type="caution">
    <text evidence="2">The sequence shown here is derived from an EMBL/GenBank/DDBJ whole genome shotgun (WGS) entry which is preliminary data.</text>
</comment>
<keyword evidence="1" id="KW-0732">Signal</keyword>
<dbReference type="Proteomes" id="UP000774617">
    <property type="component" value="Unassembled WGS sequence"/>
</dbReference>
<keyword evidence="3" id="KW-1185">Reference proteome</keyword>
<reference evidence="2 3" key="1">
    <citation type="journal article" date="2021" name="Nat. Commun.">
        <title>Genetic determinants of endophytism in the Arabidopsis root mycobiome.</title>
        <authorList>
            <person name="Mesny F."/>
            <person name="Miyauchi S."/>
            <person name="Thiergart T."/>
            <person name="Pickel B."/>
            <person name="Atanasova L."/>
            <person name="Karlsson M."/>
            <person name="Huettel B."/>
            <person name="Barry K.W."/>
            <person name="Haridas S."/>
            <person name="Chen C."/>
            <person name="Bauer D."/>
            <person name="Andreopoulos W."/>
            <person name="Pangilinan J."/>
            <person name="LaButti K."/>
            <person name="Riley R."/>
            <person name="Lipzen A."/>
            <person name="Clum A."/>
            <person name="Drula E."/>
            <person name="Henrissat B."/>
            <person name="Kohler A."/>
            <person name="Grigoriev I.V."/>
            <person name="Martin F.M."/>
            <person name="Hacquard S."/>
        </authorList>
    </citation>
    <scope>NUCLEOTIDE SEQUENCE [LARGE SCALE GENOMIC DNA]</scope>
    <source>
        <strain evidence="2 3">MPI-SDFR-AT-0080</strain>
    </source>
</reference>
<name>A0ABQ8G8Y4_9PEZI</name>
<feature type="signal peptide" evidence="1">
    <location>
        <begin position="1"/>
        <end position="19"/>
    </location>
</feature>
<protein>
    <submittedName>
        <fullName evidence="2">Uncharacterized protein</fullName>
    </submittedName>
</protein>